<evidence type="ECO:0000256" key="1">
    <source>
        <dbReference type="SAM" id="Phobius"/>
    </source>
</evidence>
<keyword evidence="1" id="KW-0812">Transmembrane</keyword>
<feature type="transmembrane region" description="Helical" evidence="1">
    <location>
        <begin position="51"/>
        <end position="72"/>
    </location>
</feature>
<keyword evidence="1" id="KW-1133">Transmembrane helix</keyword>
<feature type="transmembrane region" description="Helical" evidence="1">
    <location>
        <begin position="6"/>
        <end position="39"/>
    </location>
</feature>
<feature type="transmembrane region" description="Helical" evidence="1">
    <location>
        <begin position="78"/>
        <end position="97"/>
    </location>
</feature>
<evidence type="ECO:0000313" key="2">
    <source>
        <dbReference type="EMBL" id="MDP1027364.1"/>
    </source>
</evidence>
<keyword evidence="3" id="KW-1185">Reference proteome</keyword>
<reference evidence="2 3" key="1">
    <citation type="submission" date="2023-07" db="EMBL/GenBank/DDBJ databases">
        <authorList>
            <person name="Kim M.K."/>
        </authorList>
    </citation>
    <scope>NUCLEOTIDE SEQUENCE [LARGE SCALE GENOMIC DNA]</scope>
    <source>
        <strain evidence="2 3">KR1UV-12</strain>
    </source>
</reference>
<gene>
    <name evidence="2" type="ORF">Q5H91_09075</name>
</gene>
<dbReference type="Proteomes" id="UP001230685">
    <property type="component" value="Unassembled WGS sequence"/>
</dbReference>
<accession>A0ABT9EK93</accession>
<proteinExistence type="predicted"/>
<protein>
    <recommendedName>
        <fullName evidence="4">Major facilitator superfamily (MFS) profile domain-containing protein</fullName>
    </recommendedName>
</protein>
<dbReference type="RefSeq" id="WP_305173068.1">
    <property type="nucleotide sequence ID" value="NZ_JAUUDS010000003.1"/>
</dbReference>
<name>A0ABT9EK93_9SPHN</name>
<organism evidence="2 3">
    <name type="scientific">Sphingomonas aurea</name>
    <dbReference type="NCBI Taxonomy" id="3063994"/>
    <lineage>
        <taxon>Bacteria</taxon>
        <taxon>Pseudomonadati</taxon>
        <taxon>Pseudomonadota</taxon>
        <taxon>Alphaproteobacteria</taxon>
        <taxon>Sphingomonadales</taxon>
        <taxon>Sphingomonadaceae</taxon>
        <taxon>Sphingomonas</taxon>
    </lineage>
</organism>
<comment type="caution">
    <text evidence="2">The sequence shown here is derived from an EMBL/GenBank/DDBJ whole genome shotgun (WGS) entry which is preliminary data.</text>
</comment>
<evidence type="ECO:0000313" key="3">
    <source>
        <dbReference type="Proteomes" id="UP001230685"/>
    </source>
</evidence>
<sequence>MLSIASLMMAAILLMLPAIGFTTIGLLVGGAACLAIVAPFDAMQPPARKRVVAATLAYVLTTIAAAGVVAVTDGGHRPLFVLAALAACGLILFGWAFKTRNRRRRAGWTDYFD</sequence>
<dbReference type="EMBL" id="JAUUDS010000003">
    <property type="protein sequence ID" value="MDP1027364.1"/>
    <property type="molecule type" value="Genomic_DNA"/>
</dbReference>
<keyword evidence="1" id="KW-0472">Membrane</keyword>
<evidence type="ECO:0008006" key="4">
    <source>
        <dbReference type="Google" id="ProtNLM"/>
    </source>
</evidence>